<dbReference type="GO" id="GO:0000209">
    <property type="term" value="P:protein polyubiquitination"/>
    <property type="evidence" value="ECO:0007669"/>
    <property type="project" value="InterPro"/>
</dbReference>
<dbReference type="InterPro" id="IPR044611">
    <property type="entry name" value="E3A/B/C-like"/>
</dbReference>
<name>A0AA88KHF4_NAELO</name>
<dbReference type="PROSITE" id="PS50237">
    <property type="entry name" value="HECT"/>
    <property type="match status" value="1"/>
</dbReference>
<evidence type="ECO:0000256" key="2">
    <source>
        <dbReference type="ARBA" id="ARBA00012485"/>
    </source>
</evidence>
<evidence type="ECO:0000259" key="6">
    <source>
        <dbReference type="PROSITE" id="PS50237"/>
    </source>
</evidence>
<dbReference type="GO" id="GO:0061630">
    <property type="term" value="F:ubiquitin protein ligase activity"/>
    <property type="evidence" value="ECO:0007669"/>
    <property type="project" value="UniProtKB-EC"/>
</dbReference>
<comment type="caution">
    <text evidence="7">The sequence shown here is derived from an EMBL/GenBank/DDBJ whole genome shotgun (WGS) entry which is preliminary data.</text>
</comment>
<feature type="domain" description="HECT" evidence="6">
    <location>
        <begin position="1"/>
        <end position="108"/>
    </location>
</feature>
<proteinExistence type="predicted"/>
<protein>
    <recommendedName>
        <fullName evidence="2">HECT-type E3 ubiquitin transferase</fullName>
        <ecNumber evidence="2">2.3.2.26</ecNumber>
    </recommendedName>
</protein>
<dbReference type="Pfam" id="PF00632">
    <property type="entry name" value="HECT"/>
    <property type="match status" value="1"/>
</dbReference>
<dbReference type="InterPro" id="IPR000569">
    <property type="entry name" value="HECT_dom"/>
</dbReference>
<dbReference type="EC" id="2.3.2.26" evidence="2"/>
<keyword evidence="3" id="KW-0808">Transferase</keyword>
<keyword evidence="4 5" id="KW-0833">Ubl conjugation pathway</keyword>
<keyword evidence="8" id="KW-1185">Reference proteome</keyword>
<dbReference type="PANTHER" id="PTHR45700:SF2">
    <property type="entry name" value="UBIQUITIN-PROTEIN LIGASE E3C"/>
    <property type="match status" value="1"/>
</dbReference>
<dbReference type="RefSeq" id="XP_044547403.1">
    <property type="nucleotide sequence ID" value="XM_044695932.1"/>
</dbReference>
<dbReference type="FunFam" id="3.30.2410.10:FF:000009">
    <property type="entry name" value="Probable E3 ubiquitin-protein ligase HECTD2"/>
    <property type="match status" value="1"/>
</dbReference>
<dbReference type="Gene3D" id="3.30.2410.10">
    <property type="entry name" value="Hect, E3 ligase catalytic domain"/>
    <property type="match status" value="1"/>
</dbReference>
<evidence type="ECO:0000313" key="8">
    <source>
        <dbReference type="Proteomes" id="UP000816034"/>
    </source>
</evidence>
<accession>A0AA88KHF4</accession>
<evidence type="ECO:0000256" key="3">
    <source>
        <dbReference type="ARBA" id="ARBA00022679"/>
    </source>
</evidence>
<dbReference type="EMBL" id="PYSW02000026">
    <property type="protein sequence ID" value="KAG2381724.1"/>
    <property type="molecule type" value="Genomic_DNA"/>
</dbReference>
<feature type="active site" description="Glycyl thioester intermediate" evidence="5">
    <location>
        <position position="75"/>
    </location>
</feature>
<dbReference type="PANTHER" id="PTHR45700">
    <property type="entry name" value="UBIQUITIN-PROTEIN LIGASE E3C"/>
    <property type="match status" value="1"/>
</dbReference>
<evidence type="ECO:0000256" key="1">
    <source>
        <dbReference type="ARBA" id="ARBA00000885"/>
    </source>
</evidence>
<dbReference type="Proteomes" id="UP000816034">
    <property type="component" value="Unassembled WGS sequence"/>
</dbReference>
<dbReference type="SUPFAM" id="SSF56204">
    <property type="entry name" value="Hect, E3 ligase catalytic domain"/>
    <property type="match status" value="1"/>
</dbReference>
<dbReference type="InterPro" id="IPR035983">
    <property type="entry name" value="Hect_E3_ubiquitin_ligase"/>
</dbReference>
<gene>
    <name evidence="7" type="ORF">C9374_006108</name>
</gene>
<dbReference type="GO" id="GO:0006511">
    <property type="term" value="P:ubiquitin-dependent protein catabolic process"/>
    <property type="evidence" value="ECO:0007669"/>
    <property type="project" value="TreeGrafter"/>
</dbReference>
<evidence type="ECO:0000256" key="4">
    <source>
        <dbReference type="ARBA" id="ARBA00022786"/>
    </source>
</evidence>
<dbReference type="AlphaFoldDB" id="A0AA88KHF4"/>
<reference evidence="7 8" key="1">
    <citation type="journal article" date="2018" name="BMC Genomics">
        <title>The genome of Naegleria lovaniensis, the basis for a comparative approach to unravel pathogenicity factors of the human pathogenic amoeba N. fowleri.</title>
        <authorList>
            <person name="Liechti N."/>
            <person name="Schurch N."/>
            <person name="Bruggmann R."/>
            <person name="Wittwer M."/>
        </authorList>
    </citation>
    <scope>NUCLEOTIDE SEQUENCE [LARGE SCALE GENOMIC DNA]</scope>
    <source>
        <strain evidence="7 8">ATCC 30569</strain>
    </source>
</reference>
<evidence type="ECO:0000313" key="7">
    <source>
        <dbReference type="EMBL" id="KAG2381724.1"/>
    </source>
</evidence>
<organism evidence="7 8">
    <name type="scientific">Naegleria lovaniensis</name>
    <name type="common">Amoeba</name>
    <dbReference type="NCBI Taxonomy" id="51637"/>
    <lineage>
        <taxon>Eukaryota</taxon>
        <taxon>Discoba</taxon>
        <taxon>Heterolobosea</taxon>
        <taxon>Tetramitia</taxon>
        <taxon>Eutetramitia</taxon>
        <taxon>Vahlkampfiidae</taxon>
        <taxon>Naegleria</taxon>
    </lineage>
</organism>
<comment type="catalytic activity">
    <reaction evidence="1">
        <text>S-ubiquitinyl-[E2 ubiquitin-conjugating enzyme]-L-cysteine + [acceptor protein]-L-lysine = [E2 ubiquitin-conjugating enzyme]-L-cysteine + N(6)-ubiquitinyl-[acceptor protein]-L-lysine.</text>
        <dbReference type="EC" id="2.3.2.26"/>
    </reaction>
</comment>
<dbReference type="GeneID" id="68098562"/>
<sequence length="108" mass="12480">MRRNTMYKGFSENDTTIIDFWNIIESFSNDKQRKLLQFITGSNRVPFEGFSKLSPLLTIQKIDDDTNKLPSASTCFNLLKLPDYNNDNMLKNKLEIVLEEGLTGFSYS</sequence>
<evidence type="ECO:0000256" key="5">
    <source>
        <dbReference type="PROSITE-ProRule" id="PRU00104"/>
    </source>
</evidence>